<sequence>MYRPHQVLCALGPAVLAKHVRPHIYSNLFVNGTKAPRSSHRTVFPSISIALVPILSSSCGSTNIHAGPRFTSPKDQSNLPLILIPNPQTPGLLPFSEAPCSYTYQFESRIAQGCRSHTIINFLTFPRLESYPLFQGYAITKELLEYQALAGDGLERGSLLVRSYLVPDTCVNLHFTRIYLC</sequence>
<comment type="caution">
    <text evidence="1">The sequence shown here is derived from an EMBL/GenBank/DDBJ whole genome shotgun (WGS) entry which is preliminary data.</text>
</comment>
<reference evidence="1" key="1">
    <citation type="submission" date="2023-06" db="EMBL/GenBank/DDBJ databases">
        <authorList>
            <consortium name="Lawrence Berkeley National Laboratory"/>
            <person name="Ahrendt S."/>
            <person name="Sahu N."/>
            <person name="Indic B."/>
            <person name="Wong-Bajracharya J."/>
            <person name="Merenyi Z."/>
            <person name="Ke H.-M."/>
            <person name="Monk M."/>
            <person name="Kocsube S."/>
            <person name="Drula E."/>
            <person name="Lipzen A."/>
            <person name="Balint B."/>
            <person name="Henrissat B."/>
            <person name="Andreopoulos B."/>
            <person name="Martin F.M."/>
            <person name="Harder C.B."/>
            <person name="Rigling D."/>
            <person name="Ford K.L."/>
            <person name="Foster G.D."/>
            <person name="Pangilinan J."/>
            <person name="Papanicolaou A."/>
            <person name="Barry K."/>
            <person name="LaButti K."/>
            <person name="Viragh M."/>
            <person name="Koriabine M."/>
            <person name="Yan M."/>
            <person name="Riley R."/>
            <person name="Champramary S."/>
            <person name="Plett K.L."/>
            <person name="Tsai I.J."/>
            <person name="Slot J."/>
            <person name="Sipos G."/>
            <person name="Plett J."/>
            <person name="Nagy L.G."/>
            <person name="Grigoriev I.V."/>
        </authorList>
    </citation>
    <scope>NUCLEOTIDE SEQUENCE</scope>
    <source>
        <strain evidence="1">HWK02</strain>
    </source>
</reference>
<evidence type="ECO:0000313" key="1">
    <source>
        <dbReference type="EMBL" id="KAK0489897.1"/>
    </source>
</evidence>
<gene>
    <name evidence="1" type="ORF">EDD18DRAFT_1187410</name>
</gene>
<accession>A0AA39UHR3</accession>
<protein>
    <submittedName>
        <fullName evidence="1">Uncharacterized protein</fullName>
    </submittedName>
</protein>
<dbReference type="EMBL" id="JAUEPU010000035">
    <property type="protein sequence ID" value="KAK0489897.1"/>
    <property type="molecule type" value="Genomic_DNA"/>
</dbReference>
<dbReference type="Proteomes" id="UP001175228">
    <property type="component" value="Unassembled WGS sequence"/>
</dbReference>
<name>A0AA39UHR3_9AGAR</name>
<keyword evidence="2" id="KW-1185">Reference proteome</keyword>
<organism evidence="1 2">
    <name type="scientific">Armillaria luteobubalina</name>
    <dbReference type="NCBI Taxonomy" id="153913"/>
    <lineage>
        <taxon>Eukaryota</taxon>
        <taxon>Fungi</taxon>
        <taxon>Dikarya</taxon>
        <taxon>Basidiomycota</taxon>
        <taxon>Agaricomycotina</taxon>
        <taxon>Agaricomycetes</taxon>
        <taxon>Agaricomycetidae</taxon>
        <taxon>Agaricales</taxon>
        <taxon>Marasmiineae</taxon>
        <taxon>Physalacriaceae</taxon>
        <taxon>Armillaria</taxon>
    </lineage>
</organism>
<proteinExistence type="predicted"/>
<evidence type="ECO:0000313" key="2">
    <source>
        <dbReference type="Proteomes" id="UP001175228"/>
    </source>
</evidence>
<dbReference type="AlphaFoldDB" id="A0AA39UHR3"/>